<dbReference type="RefSeq" id="WP_133572495.1">
    <property type="nucleotide sequence ID" value="NZ_SNYR01000002.1"/>
</dbReference>
<keyword evidence="3" id="KW-1185">Reference proteome</keyword>
<dbReference type="EMBL" id="SNYR01000002">
    <property type="protein sequence ID" value="TDQ63843.1"/>
    <property type="molecule type" value="Genomic_DNA"/>
</dbReference>
<proteinExistence type="predicted"/>
<keyword evidence="1" id="KW-1133">Transmembrane helix</keyword>
<organism evidence="2 3">
    <name type="scientific">Maritalea mobilis</name>
    <dbReference type="NCBI Taxonomy" id="483324"/>
    <lineage>
        <taxon>Bacteria</taxon>
        <taxon>Pseudomonadati</taxon>
        <taxon>Pseudomonadota</taxon>
        <taxon>Alphaproteobacteria</taxon>
        <taxon>Hyphomicrobiales</taxon>
        <taxon>Devosiaceae</taxon>
        <taxon>Maritalea</taxon>
    </lineage>
</organism>
<dbReference type="Proteomes" id="UP000295391">
    <property type="component" value="Unassembled WGS sequence"/>
</dbReference>
<accession>A0A4R6VNR5</accession>
<sequence>MLDWIFAHSQFINSAINLAMLLVWIGYLQIFISSYQRQTRSKIMITRSGVDNLQSRCLVCNMSSEAIYLLSLMIELETEDERKSYPITEIEGFEKWEKPSDIDLWTRQGPLDAGKVRDMGSFEEMIIHALGYASDEEAPDEKDWPAIDRVEVKVIASYGSENLPVGAGRRFDVQQTDRGLVLRPHAAEARQIRSRRERKELRTLLEDMRAS</sequence>
<name>A0A4R6VNR5_9HYPH</name>
<protein>
    <submittedName>
        <fullName evidence="2">Uncharacterized protein</fullName>
    </submittedName>
</protein>
<dbReference type="AlphaFoldDB" id="A0A4R6VNR5"/>
<evidence type="ECO:0000313" key="3">
    <source>
        <dbReference type="Proteomes" id="UP000295391"/>
    </source>
</evidence>
<comment type="caution">
    <text evidence="2">The sequence shown here is derived from an EMBL/GenBank/DDBJ whole genome shotgun (WGS) entry which is preliminary data.</text>
</comment>
<reference evidence="2 3" key="1">
    <citation type="submission" date="2019-03" db="EMBL/GenBank/DDBJ databases">
        <title>Genomic Encyclopedia of Type Strains, Phase III (KMG-III): the genomes of soil and plant-associated and newly described type strains.</title>
        <authorList>
            <person name="Whitman W."/>
        </authorList>
    </citation>
    <scope>NUCLEOTIDE SEQUENCE [LARGE SCALE GENOMIC DNA]</scope>
    <source>
        <strain evidence="2 3">CGMCC 1.7002</strain>
    </source>
</reference>
<dbReference type="OrthoDB" id="7406133at2"/>
<evidence type="ECO:0000313" key="2">
    <source>
        <dbReference type="EMBL" id="TDQ63843.1"/>
    </source>
</evidence>
<gene>
    <name evidence="2" type="ORF">ATL17_1851</name>
</gene>
<evidence type="ECO:0000256" key="1">
    <source>
        <dbReference type="SAM" id="Phobius"/>
    </source>
</evidence>
<feature type="transmembrane region" description="Helical" evidence="1">
    <location>
        <begin position="12"/>
        <end position="32"/>
    </location>
</feature>
<keyword evidence="1" id="KW-0812">Transmembrane</keyword>
<keyword evidence="1" id="KW-0472">Membrane</keyword>